<comment type="caution">
    <text evidence="2">The sequence shown here is derived from an EMBL/GenBank/DDBJ whole genome shotgun (WGS) entry which is preliminary data.</text>
</comment>
<evidence type="ECO:0000256" key="1">
    <source>
        <dbReference type="SAM" id="MobiDB-lite"/>
    </source>
</evidence>
<dbReference type="InterPro" id="IPR036388">
    <property type="entry name" value="WH-like_DNA-bd_sf"/>
</dbReference>
<feature type="region of interest" description="Disordered" evidence="1">
    <location>
        <begin position="172"/>
        <end position="194"/>
    </location>
</feature>
<dbReference type="InterPro" id="IPR036390">
    <property type="entry name" value="WH_DNA-bd_sf"/>
</dbReference>
<dbReference type="OrthoDB" id="5949858at2"/>
<protein>
    <submittedName>
        <fullName evidence="2">Helix-turn-helix protein</fullName>
    </submittedName>
</protein>
<dbReference type="SUPFAM" id="SSF46785">
    <property type="entry name" value="Winged helix' DNA-binding domain"/>
    <property type="match status" value="1"/>
</dbReference>
<proteinExistence type="predicted"/>
<dbReference type="Proteomes" id="UP000240542">
    <property type="component" value="Unassembled WGS sequence"/>
</dbReference>
<accession>A0A2P8DE69</accession>
<dbReference type="Pfam" id="PF12840">
    <property type="entry name" value="HTH_20"/>
    <property type="match status" value="1"/>
</dbReference>
<evidence type="ECO:0000313" key="3">
    <source>
        <dbReference type="Proteomes" id="UP000240542"/>
    </source>
</evidence>
<name>A0A2P8DE69_9ACTN</name>
<reference evidence="2 3" key="1">
    <citation type="submission" date="2018-03" db="EMBL/GenBank/DDBJ databases">
        <title>Genomic Encyclopedia of Archaeal and Bacterial Type Strains, Phase II (KMG-II): from individual species to whole genera.</title>
        <authorList>
            <person name="Goeker M."/>
        </authorList>
    </citation>
    <scope>NUCLEOTIDE SEQUENCE [LARGE SCALE GENOMIC DNA]</scope>
    <source>
        <strain evidence="2 3">DSM 45312</strain>
    </source>
</reference>
<dbReference type="EMBL" id="PYGA01000015">
    <property type="protein sequence ID" value="PSK95457.1"/>
    <property type="molecule type" value="Genomic_DNA"/>
</dbReference>
<gene>
    <name evidence="2" type="ORF">CLV63_115119</name>
</gene>
<organism evidence="2 3">
    <name type="scientific">Murinocardiopsis flavida</name>
    <dbReference type="NCBI Taxonomy" id="645275"/>
    <lineage>
        <taxon>Bacteria</taxon>
        <taxon>Bacillati</taxon>
        <taxon>Actinomycetota</taxon>
        <taxon>Actinomycetes</taxon>
        <taxon>Streptosporangiales</taxon>
        <taxon>Nocardiopsidaceae</taxon>
        <taxon>Murinocardiopsis</taxon>
    </lineage>
</organism>
<dbReference type="CDD" id="cd00090">
    <property type="entry name" value="HTH_ARSR"/>
    <property type="match status" value="1"/>
</dbReference>
<dbReference type="Gene3D" id="1.10.10.10">
    <property type="entry name" value="Winged helix-like DNA-binding domain superfamily/Winged helix DNA-binding domain"/>
    <property type="match status" value="1"/>
</dbReference>
<dbReference type="RefSeq" id="WP_106584786.1">
    <property type="nucleotide sequence ID" value="NZ_PYGA01000015.1"/>
</dbReference>
<evidence type="ECO:0000313" key="2">
    <source>
        <dbReference type="EMBL" id="PSK95457.1"/>
    </source>
</evidence>
<sequence length="194" mass="21363">MATANLLLHPVRMRIMQTLLGAEPLTTAQLRERLPDIAPATMYRHIAVLADAEVLEVVGEKRVRGTIERSYQVRQERALVGEDDRTTMTRDDHRQAVTAFSGTLLADFGRYLARDDADPAADGLVYRQGAAWLTSEEFAELVEEFERAVTTRAASTPDDGRTRHIVSFAVVPDTPGKASREVPGANADTDQATD</sequence>
<dbReference type="InterPro" id="IPR011991">
    <property type="entry name" value="ArsR-like_HTH"/>
</dbReference>
<dbReference type="Gene3D" id="6.10.140.2180">
    <property type="match status" value="1"/>
</dbReference>
<keyword evidence="3" id="KW-1185">Reference proteome</keyword>
<dbReference type="AlphaFoldDB" id="A0A2P8DE69"/>